<keyword evidence="10" id="KW-0998">Cell outer membrane</keyword>
<dbReference type="GO" id="GO:0046930">
    <property type="term" value="C:pore complex"/>
    <property type="evidence" value="ECO:0007669"/>
    <property type="project" value="UniProtKB-KW"/>
</dbReference>
<dbReference type="GO" id="GO:0015288">
    <property type="term" value="F:porin activity"/>
    <property type="evidence" value="ECO:0007669"/>
    <property type="project" value="UniProtKB-KW"/>
</dbReference>
<dbReference type="InterPro" id="IPR050298">
    <property type="entry name" value="Gram-neg_bact_OMP"/>
</dbReference>
<evidence type="ECO:0000313" key="13">
    <source>
        <dbReference type="EMBL" id="SIN91941.1"/>
    </source>
</evidence>
<accession>A0A1N6F9H6</accession>
<dbReference type="SUPFAM" id="SSF56935">
    <property type="entry name" value="Porins"/>
    <property type="match status" value="1"/>
</dbReference>
<proteinExistence type="predicted"/>
<evidence type="ECO:0000313" key="14">
    <source>
        <dbReference type="Proteomes" id="UP000184693"/>
    </source>
</evidence>
<feature type="signal peptide" evidence="11">
    <location>
        <begin position="1"/>
        <end position="22"/>
    </location>
</feature>
<comment type="subunit">
    <text evidence="2">Homotrimer.</text>
</comment>
<keyword evidence="6 11" id="KW-0732">Signal</keyword>
<keyword evidence="4" id="KW-1134">Transmembrane beta strand</keyword>
<feature type="domain" description="Porin" evidence="12">
    <location>
        <begin position="9"/>
        <end position="358"/>
    </location>
</feature>
<dbReference type="PANTHER" id="PTHR34501:SF9">
    <property type="entry name" value="MAJOR OUTER MEMBRANE PROTEIN P.IA"/>
    <property type="match status" value="1"/>
</dbReference>
<protein>
    <submittedName>
        <fullName evidence="13">Outer membrane protein (Porin)</fullName>
    </submittedName>
</protein>
<dbReference type="Gene3D" id="2.40.160.10">
    <property type="entry name" value="Porin"/>
    <property type="match status" value="1"/>
</dbReference>
<organism evidence="13 14">
    <name type="scientific">Paraburkholderia phenazinium</name>
    <dbReference type="NCBI Taxonomy" id="60549"/>
    <lineage>
        <taxon>Bacteria</taxon>
        <taxon>Pseudomonadati</taxon>
        <taxon>Pseudomonadota</taxon>
        <taxon>Betaproteobacteria</taxon>
        <taxon>Burkholderiales</taxon>
        <taxon>Burkholderiaceae</taxon>
        <taxon>Paraburkholderia</taxon>
    </lineage>
</organism>
<evidence type="ECO:0000256" key="3">
    <source>
        <dbReference type="ARBA" id="ARBA00022448"/>
    </source>
</evidence>
<dbReference type="GO" id="GO:0009279">
    <property type="term" value="C:cell outer membrane"/>
    <property type="evidence" value="ECO:0007669"/>
    <property type="project" value="UniProtKB-SubCell"/>
</dbReference>
<evidence type="ECO:0000256" key="7">
    <source>
        <dbReference type="ARBA" id="ARBA00023065"/>
    </source>
</evidence>
<evidence type="ECO:0000256" key="10">
    <source>
        <dbReference type="ARBA" id="ARBA00023237"/>
    </source>
</evidence>
<keyword evidence="7" id="KW-0406">Ion transport</keyword>
<evidence type="ECO:0000256" key="6">
    <source>
        <dbReference type="ARBA" id="ARBA00022729"/>
    </source>
</evidence>
<dbReference type="GO" id="GO:0006811">
    <property type="term" value="P:monoatomic ion transport"/>
    <property type="evidence" value="ECO:0007669"/>
    <property type="project" value="UniProtKB-KW"/>
</dbReference>
<keyword evidence="9" id="KW-0472">Membrane</keyword>
<dbReference type="EMBL" id="FSRM01000001">
    <property type="protein sequence ID" value="SIN91941.1"/>
    <property type="molecule type" value="Genomic_DNA"/>
</dbReference>
<evidence type="ECO:0000256" key="9">
    <source>
        <dbReference type="ARBA" id="ARBA00023136"/>
    </source>
</evidence>
<evidence type="ECO:0000259" key="12">
    <source>
        <dbReference type="Pfam" id="PF13609"/>
    </source>
</evidence>
<dbReference type="InterPro" id="IPR033900">
    <property type="entry name" value="Gram_neg_porin_domain"/>
</dbReference>
<gene>
    <name evidence="13" type="ORF">SAMN05444168_1381</name>
</gene>
<keyword evidence="3" id="KW-0813">Transport</keyword>
<dbReference type="AlphaFoldDB" id="A0A1N6F9H6"/>
<dbReference type="PANTHER" id="PTHR34501">
    <property type="entry name" value="PROTEIN YDDL-RELATED"/>
    <property type="match status" value="1"/>
</dbReference>
<dbReference type="InterPro" id="IPR023614">
    <property type="entry name" value="Porin_dom_sf"/>
</dbReference>
<sequence>MKMKKTSVALLALGAFAGAAHAQSSVTLYGIVDTGILINNNVKGLHEYALSQATSSRWGLKGTEDLGGGLSAIFDLENGYTTGTGALSQGGLEFGRKAFVGLSSKQFGTLTAGRQYSVSNDYTANFASGADWAASGLGYGTRASDVDNVDTSNRIQNSLKYESPNYNGLQVGLLYSLGGVAGNFSQNSIWDASIAYSNGPISLGAGYTFVKDPYYSFFGNQGNSSTPSTAVSSSANDNMNNKIFGGYASAGSQQIIVAGGSYALGPATIGLLYSNTQFQNLGSVTAVGAIAAPKYEGGTATFNSGEINLKYQVNPALLLAGAYIYTHNGGADNVGSAKYNQFNLGAIYSLSKRTSLYAIGFYETASGIDSTGKAAVADLNGSAFSADKHQLAGIFGITHKF</sequence>
<dbReference type="Proteomes" id="UP000184693">
    <property type="component" value="Unassembled WGS sequence"/>
</dbReference>
<evidence type="ECO:0000256" key="4">
    <source>
        <dbReference type="ARBA" id="ARBA00022452"/>
    </source>
</evidence>
<feature type="chain" id="PRO_5013201348" evidence="11">
    <location>
        <begin position="23"/>
        <end position="401"/>
    </location>
</feature>
<keyword evidence="8" id="KW-0626">Porin</keyword>
<dbReference type="PRINTS" id="PR00184">
    <property type="entry name" value="NEISSPPORIN"/>
</dbReference>
<dbReference type="Pfam" id="PF13609">
    <property type="entry name" value="Porin_4"/>
    <property type="match status" value="1"/>
</dbReference>
<evidence type="ECO:0000256" key="8">
    <source>
        <dbReference type="ARBA" id="ARBA00023114"/>
    </source>
</evidence>
<reference evidence="13 14" key="1">
    <citation type="submission" date="2016-11" db="EMBL/GenBank/DDBJ databases">
        <authorList>
            <person name="Jaros S."/>
            <person name="Januszkiewicz K."/>
            <person name="Wedrychowicz H."/>
        </authorList>
    </citation>
    <scope>NUCLEOTIDE SEQUENCE [LARGE SCALE GENOMIC DNA]</scope>
    <source>
        <strain evidence="13 14">GAS86</strain>
    </source>
</reference>
<dbReference type="CDD" id="cd00342">
    <property type="entry name" value="gram_neg_porins"/>
    <property type="match status" value="1"/>
</dbReference>
<evidence type="ECO:0000256" key="11">
    <source>
        <dbReference type="SAM" id="SignalP"/>
    </source>
</evidence>
<evidence type="ECO:0000256" key="2">
    <source>
        <dbReference type="ARBA" id="ARBA00011233"/>
    </source>
</evidence>
<evidence type="ECO:0000256" key="1">
    <source>
        <dbReference type="ARBA" id="ARBA00004571"/>
    </source>
</evidence>
<name>A0A1N6F9H6_9BURK</name>
<dbReference type="InterPro" id="IPR002299">
    <property type="entry name" value="Porin_Neis"/>
</dbReference>
<keyword evidence="5" id="KW-0812">Transmembrane</keyword>
<comment type="subcellular location">
    <subcellularLocation>
        <location evidence="1">Cell outer membrane</location>
        <topology evidence="1">Multi-pass membrane protein</topology>
    </subcellularLocation>
</comment>
<evidence type="ECO:0000256" key="5">
    <source>
        <dbReference type="ARBA" id="ARBA00022692"/>
    </source>
</evidence>